<feature type="domain" description="Peptidase M14" evidence="8">
    <location>
        <begin position="125"/>
        <end position="396"/>
    </location>
</feature>
<comment type="similarity">
    <text evidence="2 7">Belongs to the peptidase M14 family.</text>
</comment>
<dbReference type="RefSeq" id="WP_071309973.1">
    <property type="nucleotide sequence ID" value="NZ_MLQR01000030.1"/>
</dbReference>
<reference evidence="9 10" key="1">
    <citation type="submission" date="2016-10" db="EMBL/GenBank/DDBJ databases">
        <title>Draft genome sequences of four alkaliphilic bacteria belonging to the Anaerobacillus genus.</title>
        <authorList>
            <person name="Bassil N.M."/>
            <person name="Lloyd J.R."/>
        </authorList>
    </citation>
    <scope>NUCLEOTIDE SEQUENCE [LARGE SCALE GENOMIC DNA]</scope>
    <source>
        <strain evidence="9 10">DSM 18345</strain>
    </source>
</reference>
<dbReference type="Gene3D" id="3.40.630.10">
    <property type="entry name" value="Zn peptidases"/>
    <property type="match status" value="1"/>
</dbReference>
<dbReference type="GO" id="GO:0008270">
    <property type="term" value="F:zinc ion binding"/>
    <property type="evidence" value="ECO:0007669"/>
    <property type="project" value="InterPro"/>
</dbReference>
<keyword evidence="10" id="KW-1185">Reference proteome</keyword>
<evidence type="ECO:0000313" key="10">
    <source>
        <dbReference type="Proteomes" id="UP000179524"/>
    </source>
</evidence>
<dbReference type="SMART" id="SM00631">
    <property type="entry name" value="Zn_pept"/>
    <property type="match status" value="1"/>
</dbReference>
<comment type="caution">
    <text evidence="9">The sequence shown here is derived from an EMBL/GenBank/DDBJ whole genome shotgun (WGS) entry which is preliminary data.</text>
</comment>
<proteinExistence type="inferred from homology"/>
<dbReference type="CDD" id="cd00596">
    <property type="entry name" value="Peptidase_M14_like"/>
    <property type="match status" value="1"/>
</dbReference>
<evidence type="ECO:0000256" key="2">
    <source>
        <dbReference type="ARBA" id="ARBA00005988"/>
    </source>
</evidence>
<evidence type="ECO:0000256" key="6">
    <source>
        <dbReference type="ARBA" id="ARBA00023049"/>
    </source>
</evidence>
<protein>
    <recommendedName>
        <fullName evidence="8">Peptidase M14 domain-containing protein</fullName>
    </recommendedName>
</protein>
<dbReference type="EMBL" id="MLQR01000030">
    <property type="protein sequence ID" value="OIJ12653.1"/>
    <property type="molecule type" value="Genomic_DNA"/>
</dbReference>
<sequence>MPIPQKIQELANKVRNAIFGKDVREAIAEALEESGKTSAEAREITEALLDGSFDQGLLDTEIREKLQQLEQDYAPQLTDLGVQLAHTMTQVDTVQVKADNNASMYWQPPTQLPARKDHANYFFDTFGSNADGFINNLFEPLRLANISHLTRTSLGKDASGTYDVWRYVFTPKKIRKTLILGAGIHGGELTGILAVYLFLKHLMEDWHKYPQLAYIRNNVRLVILPIQNPWGVSQPHPRVRQNSNGVDLNRNFDYKWSEYAGASTPFGHDYKGTAPFSEIESQYIRDTLNTYSDATAYLDIHNLGSASHDYVAYNSINATNQFIYDDLINFLVRDIATPVINNSQQDTPSAYNYSYHVKKIVSGNPEWADGRYGSTYGSVELTKALEWFGNIIIQHARQDVFTPNEPFVIETHFETGTTTITINSTSLVEINQFKFIFTPPSDGILLFEGVVTVKSSDPASINTFNPFIGQESTDFQYGFSGTINRFEVYSEGDKRQTIPFYSQTYLKRDKVASVGIRAKTTVGTVTIYRYRGRITFIPSEKADRLKVYSANTGTWVQEY</sequence>
<dbReference type="PANTHER" id="PTHR11705:SF143">
    <property type="entry name" value="SLL0236 PROTEIN"/>
    <property type="match status" value="1"/>
</dbReference>
<dbReference type="Pfam" id="PF00246">
    <property type="entry name" value="Peptidase_M14"/>
    <property type="match status" value="1"/>
</dbReference>
<evidence type="ECO:0000256" key="4">
    <source>
        <dbReference type="ARBA" id="ARBA00022801"/>
    </source>
</evidence>
<keyword evidence="5" id="KW-0862">Zinc</keyword>
<keyword evidence="4" id="KW-0378">Hydrolase</keyword>
<evidence type="ECO:0000256" key="3">
    <source>
        <dbReference type="ARBA" id="ARBA00022670"/>
    </source>
</evidence>
<evidence type="ECO:0000259" key="8">
    <source>
        <dbReference type="PROSITE" id="PS52035"/>
    </source>
</evidence>
<gene>
    <name evidence="9" type="ORF">BKP37_12680</name>
</gene>
<dbReference type="PROSITE" id="PS52035">
    <property type="entry name" value="PEPTIDASE_M14"/>
    <property type="match status" value="1"/>
</dbReference>
<organism evidence="9 10">
    <name type="scientific">Anaerobacillus alkalilacustris</name>
    <dbReference type="NCBI Taxonomy" id="393763"/>
    <lineage>
        <taxon>Bacteria</taxon>
        <taxon>Bacillati</taxon>
        <taxon>Bacillota</taxon>
        <taxon>Bacilli</taxon>
        <taxon>Bacillales</taxon>
        <taxon>Bacillaceae</taxon>
        <taxon>Anaerobacillus</taxon>
    </lineage>
</organism>
<feature type="active site" description="Proton donor/acceptor" evidence="7">
    <location>
        <position position="366"/>
    </location>
</feature>
<accession>A0A1S2LKR4</accession>
<evidence type="ECO:0000256" key="1">
    <source>
        <dbReference type="ARBA" id="ARBA00001947"/>
    </source>
</evidence>
<dbReference type="Proteomes" id="UP000179524">
    <property type="component" value="Unassembled WGS sequence"/>
</dbReference>
<name>A0A1S2LKR4_9BACI</name>
<dbReference type="GO" id="GO:0005615">
    <property type="term" value="C:extracellular space"/>
    <property type="evidence" value="ECO:0007669"/>
    <property type="project" value="TreeGrafter"/>
</dbReference>
<dbReference type="GO" id="GO:0004181">
    <property type="term" value="F:metallocarboxypeptidase activity"/>
    <property type="evidence" value="ECO:0007669"/>
    <property type="project" value="InterPro"/>
</dbReference>
<dbReference type="GO" id="GO:0006508">
    <property type="term" value="P:proteolysis"/>
    <property type="evidence" value="ECO:0007669"/>
    <property type="project" value="UniProtKB-KW"/>
</dbReference>
<comment type="cofactor">
    <cofactor evidence="1">
        <name>Zn(2+)</name>
        <dbReference type="ChEBI" id="CHEBI:29105"/>
    </cofactor>
</comment>
<dbReference type="AlphaFoldDB" id="A0A1S2LKR4"/>
<dbReference type="PANTHER" id="PTHR11705">
    <property type="entry name" value="PROTEASE FAMILY M14 CARBOXYPEPTIDASE A,B"/>
    <property type="match status" value="1"/>
</dbReference>
<keyword evidence="3" id="KW-0645">Protease</keyword>
<dbReference type="SUPFAM" id="SSF53187">
    <property type="entry name" value="Zn-dependent exopeptidases"/>
    <property type="match status" value="1"/>
</dbReference>
<evidence type="ECO:0000313" key="9">
    <source>
        <dbReference type="EMBL" id="OIJ12653.1"/>
    </source>
</evidence>
<keyword evidence="6" id="KW-0482">Metalloprotease</keyword>
<evidence type="ECO:0000256" key="7">
    <source>
        <dbReference type="PROSITE-ProRule" id="PRU01379"/>
    </source>
</evidence>
<dbReference type="InterPro" id="IPR000834">
    <property type="entry name" value="Peptidase_M14"/>
</dbReference>
<evidence type="ECO:0000256" key="5">
    <source>
        <dbReference type="ARBA" id="ARBA00022833"/>
    </source>
</evidence>